<comment type="similarity">
    <text evidence="1">Belongs to the bacterial secretin family.</text>
</comment>
<sequence length="445" mass="48913">MNGMWNKSYQTIITLSLFMMSFSSHAVGIINMSEGGAKTISVEQDISSVFLSDPKIADYQVIDKRKIVIYGKSIGSSSVLIFGEKGNTLSNKKIMVNKSLATIQQYISVKYPDTAVDIFNVGEQVVLNGTVSTEQEKDEINGIVGELLEKSRKDFQFEQDMEDQDYEIQFMERHEYEGVVNNIVVATTKQVNVKISIAEVSQSFLEQIGIQYGTSASVPGVFVQPLTSFSSSDIMSVITAIGNDSVGQILAEPNLSVISGESASFLVGGELPVVTTVNNSTNVVYKEFGVRLDLMAKVKKDDKITLSLVPEVSSLDTQYENDSYNLPALKTRRARTTVELGDGQSFVLGGLLNSEDKESLQKVPFIGDIPILGALFRNSVTQRNKTELIIVATVNLVQPIHPSQIQLPMMKKTTTLSRFFALEDSYITASDKWAKELLATGGFKK</sequence>
<dbReference type="HOGENOM" id="CLU_017952_2_0_6"/>
<dbReference type="Pfam" id="PF00263">
    <property type="entry name" value="Secretin"/>
    <property type="match status" value="1"/>
</dbReference>
<protein>
    <submittedName>
        <fullName evidence="5">Type II/III secretion system protein</fullName>
    </submittedName>
</protein>
<dbReference type="AlphaFoldDB" id="B6EQZ3"/>
<evidence type="ECO:0000256" key="2">
    <source>
        <dbReference type="SAM" id="SignalP"/>
    </source>
</evidence>
<dbReference type="PRINTS" id="PR00811">
    <property type="entry name" value="BCTERIALGSPD"/>
</dbReference>
<evidence type="ECO:0000256" key="1">
    <source>
        <dbReference type="RuleBase" id="RU004003"/>
    </source>
</evidence>
<dbReference type="InterPro" id="IPR004846">
    <property type="entry name" value="T2SS/T3SS_dom"/>
</dbReference>
<dbReference type="InterPro" id="IPR001775">
    <property type="entry name" value="GspD/PilQ"/>
</dbReference>
<feature type="chain" id="PRO_5002842535" evidence="2">
    <location>
        <begin position="27"/>
        <end position="445"/>
    </location>
</feature>
<keyword evidence="2" id="KW-0732">Signal</keyword>
<dbReference type="EMBL" id="FM178380">
    <property type="protein sequence ID" value="CAQ81123.1"/>
    <property type="molecule type" value="Genomic_DNA"/>
</dbReference>
<dbReference type="Pfam" id="PF13629">
    <property type="entry name" value="T2SS-T3SS_pil_N"/>
    <property type="match status" value="1"/>
</dbReference>
<dbReference type="KEGG" id="vsa:VSAL_II0369"/>
<keyword evidence="6" id="KW-1185">Reference proteome</keyword>
<feature type="signal peptide" evidence="2">
    <location>
        <begin position="1"/>
        <end position="26"/>
    </location>
</feature>
<evidence type="ECO:0000259" key="3">
    <source>
        <dbReference type="Pfam" id="PF00263"/>
    </source>
</evidence>
<organism evidence="5 6">
    <name type="scientific">Aliivibrio salmonicida (strain LFI1238)</name>
    <name type="common">Vibrio salmonicida (strain LFI1238)</name>
    <dbReference type="NCBI Taxonomy" id="316275"/>
    <lineage>
        <taxon>Bacteria</taxon>
        <taxon>Pseudomonadati</taxon>
        <taxon>Pseudomonadota</taxon>
        <taxon>Gammaproteobacteria</taxon>
        <taxon>Vibrionales</taxon>
        <taxon>Vibrionaceae</taxon>
        <taxon>Aliivibrio</taxon>
    </lineage>
</organism>
<dbReference type="eggNOG" id="COG4964">
    <property type="taxonomic scope" value="Bacteria"/>
</dbReference>
<feature type="domain" description="Type II/III secretion system secretin-like" evidence="3">
    <location>
        <begin position="244"/>
        <end position="397"/>
    </location>
</feature>
<proteinExistence type="inferred from homology"/>
<gene>
    <name evidence="5" type="ordered locus">VSAL_II0369</name>
</gene>
<dbReference type="InterPro" id="IPR050810">
    <property type="entry name" value="Bact_Secretion_Sys_Channel"/>
</dbReference>
<dbReference type="PANTHER" id="PTHR30332">
    <property type="entry name" value="PROBABLE GENERAL SECRETION PATHWAY PROTEIN D"/>
    <property type="match status" value="1"/>
</dbReference>
<dbReference type="GO" id="GO:0009306">
    <property type="term" value="P:protein secretion"/>
    <property type="evidence" value="ECO:0007669"/>
    <property type="project" value="InterPro"/>
</dbReference>
<name>B6EQZ3_ALISL</name>
<dbReference type="GO" id="GO:0015627">
    <property type="term" value="C:type II protein secretion system complex"/>
    <property type="evidence" value="ECO:0007669"/>
    <property type="project" value="TreeGrafter"/>
</dbReference>
<feature type="domain" description="Pilus formation protein N-terminal" evidence="4">
    <location>
        <begin position="29"/>
        <end position="97"/>
    </location>
</feature>
<dbReference type="InterPro" id="IPR032789">
    <property type="entry name" value="T2SS-T3SS_pil_N"/>
</dbReference>
<accession>B6EQZ3</accession>
<dbReference type="PANTHER" id="PTHR30332:SF17">
    <property type="entry name" value="TYPE IV PILIATION SYSTEM PROTEIN DR_0774-RELATED"/>
    <property type="match status" value="1"/>
</dbReference>
<evidence type="ECO:0000313" key="5">
    <source>
        <dbReference type="EMBL" id="CAQ81123.1"/>
    </source>
</evidence>
<evidence type="ECO:0000313" key="6">
    <source>
        <dbReference type="Proteomes" id="UP000001730"/>
    </source>
</evidence>
<dbReference type="Proteomes" id="UP000001730">
    <property type="component" value="Chromosome 2"/>
</dbReference>
<reference evidence="5 6" key="1">
    <citation type="journal article" date="2008" name="BMC Genomics">
        <title>The genome sequence of the fish pathogen Aliivibrio salmonicida strain LFI1238 shows extensive evidence of gene decay.</title>
        <authorList>
            <person name="Hjerde E."/>
            <person name="Lorentzen M.S."/>
            <person name="Holden M.T."/>
            <person name="Seeger K."/>
            <person name="Paulsen S."/>
            <person name="Bason N."/>
            <person name="Churcher C."/>
            <person name="Harris D."/>
            <person name="Norbertczak H."/>
            <person name="Quail M.A."/>
            <person name="Sanders S."/>
            <person name="Thurston S."/>
            <person name="Parkhill J."/>
            <person name="Willassen N.P."/>
            <person name="Thomson N.R."/>
        </authorList>
    </citation>
    <scope>NUCLEOTIDE SEQUENCE [LARGE SCALE GENOMIC DNA]</scope>
    <source>
        <strain evidence="5 6">LFI1238</strain>
    </source>
</reference>
<evidence type="ECO:0000259" key="4">
    <source>
        <dbReference type="Pfam" id="PF13629"/>
    </source>
</evidence>
<dbReference type="RefSeq" id="WP_012551720.1">
    <property type="nucleotide sequence ID" value="NC_011313.1"/>
</dbReference>